<evidence type="ECO:0000313" key="1">
    <source>
        <dbReference type="EMBL" id="KGM13977.1"/>
    </source>
</evidence>
<reference evidence="1 2" key="1">
    <citation type="submission" date="2013-08" db="EMBL/GenBank/DDBJ databases">
        <title>Genome sequencing of Cellulomonas bogoriensis 69B4.</title>
        <authorList>
            <person name="Chen F."/>
            <person name="Li Y."/>
            <person name="Wang G."/>
        </authorList>
    </citation>
    <scope>NUCLEOTIDE SEQUENCE [LARGE SCALE GENOMIC DNA]</scope>
    <source>
        <strain evidence="1 2">69B4</strain>
    </source>
</reference>
<dbReference type="Proteomes" id="UP000054314">
    <property type="component" value="Unassembled WGS sequence"/>
</dbReference>
<evidence type="ECO:0000313" key="2">
    <source>
        <dbReference type="Proteomes" id="UP000054314"/>
    </source>
</evidence>
<proteinExistence type="predicted"/>
<organism evidence="1 2">
    <name type="scientific">Cellulomonas bogoriensis 69B4 = DSM 16987</name>
    <dbReference type="NCBI Taxonomy" id="1386082"/>
    <lineage>
        <taxon>Bacteria</taxon>
        <taxon>Bacillati</taxon>
        <taxon>Actinomycetota</taxon>
        <taxon>Actinomycetes</taxon>
        <taxon>Micrococcales</taxon>
        <taxon>Cellulomonadaceae</taxon>
        <taxon>Cellulomonas</taxon>
    </lineage>
</organism>
<gene>
    <name evidence="1" type="ORF">N869_06890</name>
</gene>
<protein>
    <submittedName>
        <fullName evidence="1">Uncharacterized protein</fullName>
    </submittedName>
</protein>
<comment type="caution">
    <text evidence="1">The sequence shown here is derived from an EMBL/GenBank/DDBJ whole genome shotgun (WGS) entry which is preliminary data.</text>
</comment>
<dbReference type="AlphaFoldDB" id="A0A0A0C1W7"/>
<dbReference type="RefSeq" id="WP_035057770.1">
    <property type="nucleotide sequence ID" value="NZ_AXCZ01000017.1"/>
</dbReference>
<name>A0A0A0C1W7_9CELL</name>
<dbReference type="EMBL" id="AXCZ01000017">
    <property type="protein sequence ID" value="KGM13977.1"/>
    <property type="molecule type" value="Genomic_DNA"/>
</dbReference>
<accession>A0A0A0C1W7</accession>
<sequence length="91" mass="9788">MSHDDPQPWVTPVQFQAIEAGLRVVTAWTNAGDEDALAHALHRETDAADIVIGLATVTRLLAMELAAATATTETDVLAHLDARVHHLQRTG</sequence>
<keyword evidence="2" id="KW-1185">Reference proteome</keyword>